<keyword evidence="1" id="KW-1185">Reference proteome</keyword>
<sequence length="178" mass="19835">MDSINTSIVEHGTARLAFHEASYSLKGLLTNNTGETYAICGTPATDVDNSPDKKMQLIVVDDETGDKFYIKDVIIKLVHEDNGVVQKSTPKIEIDTTGIKFMSDEVLIGNRADIEIRRFLQPDSMNGESSKQDPWVVHVGKMHLSLTASEMKVPQIKRSSISQPDDTVIEWVQNDFLV</sequence>
<evidence type="ECO:0000313" key="1">
    <source>
        <dbReference type="Proteomes" id="UP000095281"/>
    </source>
</evidence>
<evidence type="ECO:0000313" key="2">
    <source>
        <dbReference type="WBParaSite" id="MhA1_Contig805.frz3.gene12"/>
    </source>
</evidence>
<proteinExistence type="predicted"/>
<reference evidence="2" key="1">
    <citation type="submission" date="2016-11" db="UniProtKB">
        <authorList>
            <consortium name="WormBaseParasite"/>
        </authorList>
    </citation>
    <scope>IDENTIFICATION</scope>
</reference>
<dbReference type="AlphaFoldDB" id="A0A1I8C085"/>
<dbReference type="WBParaSite" id="MhA1_Contig805.frz3.gene12">
    <property type="protein sequence ID" value="MhA1_Contig805.frz3.gene12"/>
    <property type="gene ID" value="MhA1_Contig805.frz3.gene12"/>
</dbReference>
<organism evidence="1 2">
    <name type="scientific">Meloidogyne hapla</name>
    <name type="common">Root-knot nematode worm</name>
    <dbReference type="NCBI Taxonomy" id="6305"/>
    <lineage>
        <taxon>Eukaryota</taxon>
        <taxon>Metazoa</taxon>
        <taxon>Ecdysozoa</taxon>
        <taxon>Nematoda</taxon>
        <taxon>Chromadorea</taxon>
        <taxon>Rhabditida</taxon>
        <taxon>Tylenchina</taxon>
        <taxon>Tylenchomorpha</taxon>
        <taxon>Tylenchoidea</taxon>
        <taxon>Meloidogynidae</taxon>
        <taxon>Meloidogyninae</taxon>
        <taxon>Meloidogyne</taxon>
    </lineage>
</organism>
<dbReference type="Proteomes" id="UP000095281">
    <property type="component" value="Unplaced"/>
</dbReference>
<name>A0A1I8C085_MELHA</name>
<protein>
    <submittedName>
        <fullName evidence="2">Cadherin domain-containing protein</fullName>
    </submittedName>
</protein>
<accession>A0A1I8C085</accession>